<dbReference type="PANTHER" id="PTHR42879">
    <property type="entry name" value="3-OXOACYL-(ACYL-CARRIER-PROTEIN) REDUCTASE"/>
    <property type="match status" value="1"/>
</dbReference>
<dbReference type="Pfam" id="PF13561">
    <property type="entry name" value="adh_short_C2"/>
    <property type="match status" value="1"/>
</dbReference>
<dbReference type="PRINTS" id="PR00081">
    <property type="entry name" value="GDHRDH"/>
</dbReference>
<proteinExistence type="inferred from homology"/>
<keyword evidence="3" id="KW-1185">Reference proteome</keyword>
<organism evidence="2 3">
    <name type="scientific">Chitinophaga chungangae</name>
    <dbReference type="NCBI Taxonomy" id="2821488"/>
    <lineage>
        <taxon>Bacteria</taxon>
        <taxon>Pseudomonadati</taxon>
        <taxon>Bacteroidota</taxon>
        <taxon>Chitinophagia</taxon>
        <taxon>Chitinophagales</taxon>
        <taxon>Chitinophagaceae</taxon>
        <taxon>Chitinophaga</taxon>
    </lineage>
</organism>
<dbReference type="Gene3D" id="3.40.50.720">
    <property type="entry name" value="NAD(P)-binding Rossmann-like Domain"/>
    <property type="match status" value="1"/>
</dbReference>
<dbReference type="EMBL" id="JAGHKP010000001">
    <property type="protein sequence ID" value="MBO9151619.1"/>
    <property type="molecule type" value="Genomic_DNA"/>
</dbReference>
<gene>
    <name evidence="2" type="ORF">J7I43_05335</name>
</gene>
<dbReference type="Proteomes" id="UP000679126">
    <property type="component" value="Unassembled WGS sequence"/>
</dbReference>
<accession>A0ABS3YAC0</accession>
<dbReference type="InterPro" id="IPR036291">
    <property type="entry name" value="NAD(P)-bd_dom_sf"/>
</dbReference>
<evidence type="ECO:0000313" key="2">
    <source>
        <dbReference type="EMBL" id="MBO9151619.1"/>
    </source>
</evidence>
<dbReference type="PRINTS" id="PR00080">
    <property type="entry name" value="SDRFAMILY"/>
</dbReference>
<name>A0ABS3YAC0_9BACT</name>
<dbReference type="PANTHER" id="PTHR42879:SF2">
    <property type="entry name" value="3-OXOACYL-[ACYL-CARRIER-PROTEIN] REDUCTASE FABG"/>
    <property type="match status" value="1"/>
</dbReference>
<comment type="similarity">
    <text evidence="1">Belongs to the short-chain dehydrogenases/reductases (SDR) family.</text>
</comment>
<dbReference type="SUPFAM" id="SSF51735">
    <property type="entry name" value="NAD(P)-binding Rossmann-fold domains"/>
    <property type="match status" value="1"/>
</dbReference>
<protein>
    <submittedName>
        <fullName evidence="2">SDR family oxidoreductase</fullName>
    </submittedName>
</protein>
<reference evidence="3" key="1">
    <citation type="submission" date="2021-03" db="EMBL/GenBank/DDBJ databases">
        <title>Assistant Professor.</title>
        <authorList>
            <person name="Huq M.A."/>
        </authorList>
    </citation>
    <scope>NUCLEOTIDE SEQUENCE [LARGE SCALE GENOMIC DNA]</scope>
    <source>
        <strain evidence="3">MAH-28</strain>
    </source>
</reference>
<dbReference type="RefSeq" id="WP_209143996.1">
    <property type="nucleotide sequence ID" value="NZ_JAGHKP010000001.1"/>
</dbReference>
<sequence>MDLHLKGKTAVITGASQGFGRAIAKGLASEGVKIFATARNEELLKSLHEETGAVTFAQDFTAPGAPQAIANAALAALGRVDILVNNAGRSRALGVTGDEEEWEAGFTLDFTRHRQLTQHLLPHMMERSQGVILNVTSTYELRSINVSAVAKGAVAVWSKQLAGQLGQYNIRVNCLQPGLIDTANTQRIFTAEERRQFAQNNIPLGDFGQPEDIANMAAFLASPRAGYITGAVAVVDGGLRYHPF</sequence>
<evidence type="ECO:0000256" key="1">
    <source>
        <dbReference type="ARBA" id="ARBA00006484"/>
    </source>
</evidence>
<dbReference type="InterPro" id="IPR002347">
    <property type="entry name" value="SDR_fam"/>
</dbReference>
<evidence type="ECO:0000313" key="3">
    <source>
        <dbReference type="Proteomes" id="UP000679126"/>
    </source>
</evidence>
<comment type="caution">
    <text evidence="2">The sequence shown here is derived from an EMBL/GenBank/DDBJ whole genome shotgun (WGS) entry which is preliminary data.</text>
</comment>
<dbReference type="InterPro" id="IPR050259">
    <property type="entry name" value="SDR"/>
</dbReference>